<feature type="domain" description="INO80 complex subunit B-like conserved region" evidence="2">
    <location>
        <begin position="292"/>
        <end position="379"/>
    </location>
</feature>
<dbReference type="AlphaFoldDB" id="A0AAF0DES2"/>
<feature type="compositionally biased region" description="Acidic residues" evidence="1">
    <location>
        <begin position="216"/>
        <end position="244"/>
    </location>
</feature>
<evidence type="ECO:0000313" key="3">
    <source>
        <dbReference type="EMBL" id="WEW57210.1"/>
    </source>
</evidence>
<feature type="compositionally biased region" description="Polar residues" evidence="1">
    <location>
        <begin position="9"/>
        <end position="28"/>
    </location>
</feature>
<evidence type="ECO:0000256" key="1">
    <source>
        <dbReference type="SAM" id="MobiDB-lite"/>
    </source>
</evidence>
<name>A0AAF0DES2_9EURO</name>
<dbReference type="Proteomes" id="UP001219355">
    <property type="component" value="Chromosome 2"/>
</dbReference>
<dbReference type="InterPro" id="IPR006880">
    <property type="entry name" value="INO80B_C"/>
</dbReference>
<dbReference type="Pfam" id="PF04795">
    <property type="entry name" value="PAPA-1"/>
    <property type="match status" value="1"/>
</dbReference>
<feature type="region of interest" description="Disordered" evidence="1">
    <location>
        <begin position="1"/>
        <end position="266"/>
    </location>
</feature>
<dbReference type="InterPro" id="IPR029523">
    <property type="entry name" value="INO80B/Ies2"/>
</dbReference>
<organism evidence="3 4">
    <name type="scientific">Emydomyces testavorans</name>
    <dbReference type="NCBI Taxonomy" id="2070801"/>
    <lineage>
        <taxon>Eukaryota</taxon>
        <taxon>Fungi</taxon>
        <taxon>Dikarya</taxon>
        <taxon>Ascomycota</taxon>
        <taxon>Pezizomycotina</taxon>
        <taxon>Eurotiomycetes</taxon>
        <taxon>Eurotiomycetidae</taxon>
        <taxon>Onygenales</taxon>
        <taxon>Nannizziopsiaceae</taxon>
        <taxon>Emydomyces</taxon>
    </lineage>
</organism>
<sequence>MPSGRTLRSRATLTNSSSIAPATDNMSRPQRAAGGLPSSPSVTVSRSPSSPPEETKRSIRLTVKMPSSKLREVTSSADTRPHNIFTEPVVITGPRSSRSKKKIVEVDSDEEDYLDVEEEEGNDDAEGSDDPDADAEADEDMDAEGEPDPDIDMDDAPPVSHHPRSKPTVTVAPAAAARVRNVEARNVNLEEEEDEDEEELSELESDAEAEKGDETILQEEGEEEDEVEDDEEDVEVEEDEEDETATPMETSWAGASEYTSRMTKRQRERLQYGDFLQLPMEPQVKKHLTAEEHAMRRAEMARRRKNLSEKRNEEEKMDTINKLLKKQAPKRRGKISAAETAGEASPRAQEVEEPSKAEPTMVRYVMSREGCRLGIPEEWLGTPAGRLFGSPTTNSRAHGQAKLVEEL</sequence>
<evidence type="ECO:0000313" key="4">
    <source>
        <dbReference type="Proteomes" id="UP001219355"/>
    </source>
</evidence>
<gene>
    <name evidence="3" type="ORF">PRK78_002672</name>
</gene>
<dbReference type="PANTHER" id="PTHR21561:SF12">
    <property type="entry name" value="INO80 COMPLEX SUBUNIT B"/>
    <property type="match status" value="1"/>
</dbReference>
<dbReference type="EMBL" id="CP120628">
    <property type="protein sequence ID" value="WEW57210.1"/>
    <property type="molecule type" value="Genomic_DNA"/>
</dbReference>
<reference evidence="3" key="1">
    <citation type="submission" date="2023-03" db="EMBL/GenBank/DDBJ databases">
        <title>Emydomyces testavorans Genome Sequence.</title>
        <authorList>
            <person name="Hoyer L."/>
        </authorList>
    </citation>
    <scope>NUCLEOTIDE SEQUENCE</scope>
    <source>
        <strain evidence="3">16-2883</strain>
    </source>
</reference>
<keyword evidence="4" id="KW-1185">Reference proteome</keyword>
<evidence type="ECO:0000259" key="2">
    <source>
        <dbReference type="SMART" id="SM01406"/>
    </source>
</evidence>
<feature type="region of interest" description="Disordered" evidence="1">
    <location>
        <begin position="386"/>
        <end position="407"/>
    </location>
</feature>
<feature type="compositionally biased region" description="Basic and acidic residues" evidence="1">
    <location>
        <begin position="295"/>
        <end position="319"/>
    </location>
</feature>
<dbReference type="GO" id="GO:0006338">
    <property type="term" value="P:chromatin remodeling"/>
    <property type="evidence" value="ECO:0007669"/>
    <property type="project" value="InterPro"/>
</dbReference>
<proteinExistence type="predicted"/>
<feature type="region of interest" description="Disordered" evidence="1">
    <location>
        <begin position="295"/>
        <end position="360"/>
    </location>
</feature>
<accession>A0AAF0DES2</accession>
<dbReference type="SMART" id="SM01406">
    <property type="entry name" value="PAPA-1"/>
    <property type="match status" value="1"/>
</dbReference>
<feature type="compositionally biased region" description="Low complexity" evidence="1">
    <location>
        <begin position="174"/>
        <end position="187"/>
    </location>
</feature>
<protein>
    <recommendedName>
        <fullName evidence="2">INO80 complex subunit B-like conserved region domain-containing protein</fullName>
    </recommendedName>
</protein>
<feature type="compositionally biased region" description="Low complexity" evidence="1">
    <location>
        <begin position="37"/>
        <end position="48"/>
    </location>
</feature>
<feature type="compositionally biased region" description="Acidic residues" evidence="1">
    <location>
        <begin position="106"/>
        <end position="155"/>
    </location>
</feature>
<dbReference type="PANTHER" id="PTHR21561">
    <property type="entry name" value="INO80 COMPLEX SUBUNIT B"/>
    <property type="match status" value="1"/>
</dbReference>
<feature type="compositionally biased region" description="Basic residues" evidence="1">
    <location>
        <begin position="323"/>
        <end position="334"/>
    </location>
</feature>
<dbReference type="GO" id="GO:0031011">
    <property type="term" value="C:Ino80 complex"/>
    <property type="evidence" value="ECO:0007669"/>
    <property type="project" value="InterPro"/>
</dbReference>
<feature type="compositionally biased region" description="Acidic residues" evidence="1">
    <location>
        <begin position="189"/>
        <end position="207"/>
    </location>
</feature>